<dbReference type="AlphaFoldDB" id="A0A6L8V2R9"/>
<dbReference type="CDD" id="cd16295">
    <property type="entry name" value="TTHA0252-CPSF-like_MBL-fold"/>
    <property type="match status" value="1"/>
</dbReference>
<dbReference type="Gene3D" id="3.40.50.10890">
    <property type="match status" value="1"/>
</dbReference>
<comment type="catalytic activity">
    <reaction evidence="4">
        <text>3',5'-cyclic UMP + H2O = UMP + H(+)</text>
        <dbReference type="Rhea" id="RHEA:70575"/>
        <dbReference type="ChEBI" id="CHEBI:15377"/>
        <dbReference type="ChEBI" id="CHEBI:15378"/>
        <dbReference type="ChEBI" id="CHEBI:57865"/>
        <dbReference type="ChEBI" id="CHEBI:184387"/>
    </reaction>
    <physiologicalReaction direction="left-to-right" evidence="4">
        <dbReference type="Rhea" id="RHEA:70576"/>
    </physiologicalReaction>
</comment>
<comment type="caution">
    <text evidence="7">The sequence shown here is derived from an EMBL/GenBank/DDBJ whole genome shotgun (WGS) entry which is preliminary data.</text>
</comment>
<evidence type="ECO:0000256" key="2">
    <source>
        <dbReference type="ARBA" id="ARBA00034221"/>
    </source>
</evidence>
<evidence type="ECO:0000256" key="4">
    <source>
        <dbReference type="ARBA" id="ARBA00048505"/>
    </source>
</evidence>
<dbReference type="RefSeq" id="WP_161408616.1">
    <property type="nucleotide sequence ID" value="NZ_WTUZ01000022.1"/>
</dbReference>
<dbReference type="Proteomes" id="UP000481087">
    <property type="component" value="Unassembled WGS sequence"/>
</dbReference>
<feature type="domain" description="Metallo-beta-lactamase" evidence="5">
    <location>
        <begin position="14"/>
        <end position="227"/>
    </location>
</feature>
<dbReference type="Pfam" id="PF10996">
    <property type="entry name" value="Beta-Casp"/>
    <property type="match status" value="1"/>
</dbReference>
<dbReference type="SMART" id="SM00849">
    <property type="entry name" value="Lactamase_B"/>
    <property type="match status" value="1"/>
</dbReference>
<name>A0A6L8V2R9_9BACL</name>
<dbReference type="InterPro" id="IPR050698">
    <property type="entry name" value="MBL"/>
</dbReference>
<proteinExistence type="predicted"/>
<comment type="function">
    <text evidence="3">Counteracts the endogenous Pycsar antiviral defense system. Phosphodiesterase that enables metal-dependent hydrolysis of host cyclic nucleotide Pycsar defense signals such as cCMP and cUMP.</text>
</comment>
<dbReference type="EMBL" id="WTUZ01000022">
    <property type="protein sequence ID" value="MZQ84514.1"/>
    <property type="molecule type" value="Genomic_DNA"/>
</dbReference>
<dbReference type="GO" id="GO:0016787">
    <property type="term" value="F:hydrolase activity"/>
    <property type="evidence" value="ECO:0007669"/>
    <property type="project" value="UniProtKB-KW"/>
</dbReference>
<accession>A0A6L8V2R9</accession>
<dbReference type="Gene3D" id="3.60.15.10">
    <property type="entry name" value="Ribonuclease Z/Hydroxyacylglutathione hydrolase-like"/>
    <property type="match status" value="1"/>
</dbReference>
<organism evidence="7 8">
    <name type="scientific">Paenibacillus silvestris</name>
    <dbReference type="NCBI Taxonomy" id="2606219"/>
    <lineage>
        <taxon>Bacteria</taxon>
        <taxon>Bacillati</taxon>
        <taxon>Bacillota</taxon>
        <taxon>Bacilli</taxon>
        <taxon>Bacillales</taxon>
        <taxon>Paenibacillaceae</taxon>
        <taxon>Paenibacillus</taxon>
    </lineage>
</organism>
<evidence type="ECO:0000256" key="1">
    <source>
        <dbReference type="ARBA" id="ARBA00022801"/>
    </source>
</evidence>
<dbReference type="InterPro" id="IPR001279">
    <property type="entry name" value="Metallo-B-lactamas"/>
</dbReference>
<dbReference type="SUPFAM" id="SSF56281">
    <property type="entry name" value="Metallo-hydrolase/oxidoreductase"/>
    <property type="match status" value="1"/>
</dbReference>
<keyword evidence="8" id="KW-1185">Reference proteome</keyword>
<dbReference type="PANTHER" id="PTHR11203">
    <property type="entry name" value="CLEAVAGE AND POLYADENYLATION SPECIFICITY FACTOR FAMILY MEMBER"/>
    <property type="match status" value="1"/>
</dbReference>
<evidence type="ECO:0000313" key="7">
    <source>
        <dbReference type="EMBL" id="MZQ84514.1"/>
    </source>
</evidence>
<protein>
    <submittedName>
        <fullName evidence="7">MBL fold metallo-hydrolase</fullName>
    </submittedName>
</protein>
<dbReference type="InterPro" id="IPR036866">
    <property type="entry name" value="RibonucZ/Hydroxyglut_hydro"/>
</dbReference>
<sequence length="433" mass="48972">MMQLNVWGGAGEHGRSCYWIGNEQTSILLDCGVKREGSGEYPLIDPTKVAELDAVFLSHAHEDHSIAIPWLYKLGYSGKVWTTRLTAQQLPGYYASWEKHVKQQDGELPYDETDIARIQYVFIEDMAPPQQWIALSPTLRMCWGRSGHMLGSIWMLLEIDGKRLFFSGDYSEDALLLGTDRPEAIIHGDIPLDAAIIDAAYSTDTEHQSEKLEKLFATAEGILNEGGQLLLPVPVCGRGQDLLMLMRQRFPETPIRAEAELIQVMELMIQHASWLKPGMEQSLTEALSNECFEVIHNEDQRQRLLHEDMANSRATIWFTSDGMMQSPKSQWYYEQLRTKSTNGILLTGHVATGTRAQRLLAMSEEERGCQLKMVRYKIHQGLPDVRKMTQALNSPYKLLVHAPKKETDALLKQLASEGIEYLLSLQPGDTVNL</sequence>
<reference evidence="7 8" key="1">
    <citation type="submission" date="2019-12" db="EMBL/GenBank/DDBJ databases">
        <title>Paenibacillus sp. nov. sp. isolated from soil.</title>
        <authorList>
            <person name="Kim J."/>
            <person name="Jeong S.E."/>
            <person name="Jung H.S."/>
            <person name="Jeon C.O."/>
        </authorList>
    </citation>
    <scope>NUCLEOTIDE SEQUENCE [LARGE SCALE GENOMIC DNA]</scope>
    <source>
        <strain evidence="7 8">5J-6</strain>
    </source>
</reference>
<evidence type="ECO:0000259" key="6">
    <source>
        <dbReference type="SMART" id="SM01027"/>
    </source>
</evidence>
<dbReference type="InterPro" id="IPR022712">
    <property type="entry name" value="Beta_Casp"/>
</dbReference>
<evidence type="ECO:0000313" key="8">
    <source>
        <dbReference type="Proteomes" id="UP000481087"/>
    </source>
</evidence>
<dbReference type="SMART" id="SM01027">
    <property type="entry name" value="Beta-Casp"/>
    <property type="match status" value="1"/>
</dbReference>
<gene>
    <name evidence="7" type="ORF">GQF01_20630</name>
</gene>
<feature type="domain" description="Beta-Casp" evidence="6">
    <location>
        <begin position="239"/>
        <end position="359"/>
    </location>
</feature>
<evidence type="ECO:0000256" key="3">
    <source>
        <dbReference type="ARBA" id="ARBA00034301"/>
    </source>
</evidence>
<evidence type="ECO:0000259" key="5">
    <source>
        <dbReference type="SMART" id="SM00849"/>
    </source>
</evidence>
<dbReference type="GO" id="GO:0004521">
    <property type="term" value="F:RNA endonuclease activity"/>
    <property type="evidence" value="ECO:0007669"/>
    <property type="project" value="TreeGrafter"/>
</dbReference>
<comment type="catalytic activity">
    <reaction evidence="2">
        <text>3',5'-cyclic CMP + H2O = CMP + H(+)</text>
        <dbReference type="Rhea" id="RHEA:72675"/>
        <dbReference type="ChEBI" id="CHEBI:15377"/>
        <dbReference type="ChEBI" id="CHEBI:15378"/>
        <dbReference type="ChEBI" id="CHEBI:58003"/>
        <dbReference type="ChEBI" id="CHEBI:60377"/>
    </reaction>
    <physiologicalReaction direction="left-to-right" evidence="2">
        <dbReference type="Rhea" id="RHEA:72676"/>
    </physiologicalReaction>
</comment>
<keyword evidence="1 7" id="KW-0378">Hydrolase</keyword>
<dbReference type="Pfam" id="PF00753">
    <property type="entry name" value="Lactamase_B"/>
    <property type="match status" value="1"/>
</dbReference>
<dbReference type="PANTHER" id="PTHR11203:SF37">
    <property type="entry name" value="INTEGRATOR COMPLEX SUBUNIT 11"/>
    <property type="match status" value="1"/>
</dbReference>